<name>A0A5D4XRG4_9GAMM</name>
<feature type="domain" description="Thioredoxin" evidence="1">
    <location>
        <begin position="8"/>
        <end position="102"/>
    </location>
</feature>
<dbReference type="SUPFAM" id="SSF52833">
    <property type="entry name" value="Thioredoxin-like"/>
    <property type="match status" value="1"/>
</dbReference>
<protein>
    <submittedName>
        <fullName evidence="2">Thioredoxin family protein</fullName>
    </submittedName>
</protein>
<dbReference type="RefSeq" id="WP_149103094.1">
    <property type="nucleotide sequence ID" value="NZ_VTFT01000001.1"/>
</dbReference>
<dbReference type="AlphaFoldDB" id="A0A5D4XRG4"/>
<dbReference type="InterPro" id="IPR013766">
    <property type="entry name" value="Thioredoxin_domain"/>
</dbReference>
<gene>
    <name evidence="2" type="ORF">FZO89_09870</name>
</gene>
<dbReference type="EMBL" id="VTFT01000001">
    <property type="protein sequence ID" value="TYT26543.1"/>
    <property type="molecule type" value="Genomic_DNA"/>
</dbReference>
<comment type="caution">
    <text evidence="2">The sequence shown here is derived from an EMBL/GenBank/DDBJ whole genome shotgun (WGS) entry which is preliminary data.</text>
</comment>
<dbReference type="Gene3D" id="3.40.30.10">
    <property type="entry name" value="Glutaredoxin"/>
    <property type="match status" value="1"/>
</dbReference>
<proteinExistence type="predicted"/>
<dbReference type="CDD" id="cd02947">
    <property type="entry name" value="TRX_family"/>
    <property type="match status" value="1"/>
</dbReference>
<organism evidence="2 3">
    <name type="scientific">Luteimonas viscosa</name>
    <dbReference type="NCBI Taxonomy" id="1132694"/>
    <lineage>
        <taxon>Bacteria</taxon>
        <taxon>Pseudomonadati</taxon>
        <taxon>Pseudomonadota</taxon>
        <taxon>Gammaproteobacteria</taxon>
        <taxon>Lysobacterales</taxon>
        <taxon>Lysobacteraceae</taxon>
        <taxon>Luteimonas</taxon>
    </lineage>
</organism>
<accession>A0A5D4XRG4</accession>
<evidence type="ECO:0000313" key="3">
    <source>
        <dbReference type="Proteomes" id="UP000324973"/>
    </source>
</evidence>
<dbReference type="Pfam" id="PF00085">
    <property type="entry name" value="Thioredoxin"/>
    <property type="match status" value="1"/>
</dbReference>
<evidence type="ECO:0000259" key="1">
    <source>
        <dbReference type="Pfam" id="PF00085"/>
    </source>
</evidence>
<dbReference type="OrthoDB" id="32134at2"/>
<dbReference type="InterPro" id="IPR036249">
    <property type="entry name" value="Thioredoxin-like_sf"/>
</dbReference>
<sequence length="116" mass="12497">MQTLHASSPDDYRAALAAHPRLLVDYHKDDCPACRMLDMSLMKFADDPAAAGLVLLKVKLETVGEDLFRALGLRQTPTLSLFQDGVEARRLPGFQAPGQIAQAVGLYLGESAESAA</sequence>
<reference evidence="2 3" key="1">
    <citation type="submission" date="2019-08" db="EMBL/GenBank/DDBJ databases">
        <title>Luteimonas viscosus sp. nov., isolated from soil of a sunflower field.</title>
        <authorList>
            <person name="Jianli Z."/>
            <person name="Ying Z."/>
        </authorList>
    </citation>
    <scope>NUCLEOTIDE SEQUENCE [LARGE SCALE GENOMIC DNA]</scope>
    <source>
        <strain evidence="2 3">XBU10</strain>
    </source>
</reference>
<evidence type="ECO:0000313" key="2">
    <source>
        <dbReference type="EMBL" id="TYT26543.1"/>
    </source>
</evidence>
<dbReference type="Proteomes" id="UP000324973">
    <property type="component" value="Unassembled WGS sequence"/>
</dbReference>
<keyword evidence="3" id="KW-1185">Reference proteome</keyword>